<evidence type="ECO:0000313" key="2">
    <source>
        <dbReference type="EMBL" id="VFK68349.1"/>
    </source>
</evidence>
<sequence>MWFIGTVENPKPEPTYHDKIEVDKAIVELGEVQRRIDDINADINRRTAAIVASHEDALTELSDEKKGLETDIRCWCEENRGSILPRGRKTARFFHGEVAWRAGRKTVEVTGDEHKFAELIRTLRKKRLSRFIQVRHVIDKTMVAREADKIKDIPGIEIKEGEETFAIRPFDMAVDKAA</sequence>
<dbReference type="Pfam" id="PF07352">
    <property type="entry name" value="Phage_Mu_Gam"/>
    <property type="match status" value="1"/>
</dbReference>
<dbReference type="AlphaFoldDB" id="A0A451AQR0"/>
<organism evidence="2">
    <name type="scientific">Candidatus Kentrum sp. UNK</name>
    <dbReference type="NCBI Taxonomy" id="2126344"/>
    <lineage>
        <taxon>Bacteria</taxon>
        <taxon>Pseudomonadati</taxon>
        <taxon>Pseudomonadota</taxon>
        <taxon>Gammaproteobacteria</taxon>
        <taxon>Candidatus Kentrum</taxon>
    </lineage>
</organism>
<dbReference type="EMBL" id="CAADGD010000001">
    <property type="protein sequence ID" value="VFK68349.1"/>
    <property type="molecule type" value="Genomic_DNA"/>
</dbReference>
<dbReference type="EMBL" id="CAADFZ010000002">
    <property type="protein sequence ID" value="VFK58275.1"/>
    <property type="molecule type" value="Genomic_DNA"/>
</dbReference>
<dbReference type="SUPFAM" id="SSF161266">
    <property type="entry name" value="Gam-like"/>
    <property type="match status" value="1"/>
</dbReference>
<dbReference type="GO" id="GO:0003690">
    <property type="term" value="F:double-stranded DNA binding"/>
    <property type="evidence" value="ECO:0007669"/>
    <property type="project" value="InterPro"/>
</dbReference>
<gene>
    <name evidence="1" type="ORF">BECKUNK1418G_GA0071005_100273</name>
    <name evidence="2" type="ORF">BECKUNK1418H_GA0071006_100173</name>
</gene>
<dbReference type="GO" id="GO:0042262">
    <property type="term" value="P:DNA protection"/>
    <property type="evidence" value="ECO:0007669"/>
    <property type="project" value="InterPro"/>
</dbReference>
<dbReference type="InterPro" id="IPR009951">
    <property type="entry name" value="Host-nuc_inhib_Gam"/>
</dbReference>
<evidence type="ECO:0000313" key="1">
    <source>
        <dbReference type="EMBL" id="VFK58275.1"/>
    </source>
</evidence>
<reference evidence="2" key="1">
    <citation type="submission" date="2019-02" db="EMBL/GenBank/DDBJ databases">
        <authorList>
            <person name="Gruber-Vodicka R. H."/>
            <person name="Seah K. B. B."/>
        </authorList>
    </citation>
    <scope>NUCLEOTIDE SEQUENCE</scope>
    <source>
        <strain evidence="2">BECK_BY19</strain>
        <strain evidence="1">BECK_BY8</strain>
    </source>
</reference>
<protein>
    <submittedName>
        <fullName evidence="2">Mu-like prophage host-nuclease inhibitor protein Gam</fullName>
    </submittedName>
</protein>
<accession>A0A451AQR0</accession>
<dbReference type="Gene3D" id="1.20.5.170">
    <property type="match status" value="1"/>
</dbReference>
<proteinExistence type="predicted"/>
<name>A0A451AQR0_9GAMM</name>